<dbReference type="PANTHER" id="PTHR30003:SF0">
    <property type="entry name" value="GLYCOLATE PERMEASE GLCA-RELATED"/>
    <property type="match status" value="1"/>
</dbReference>
<reference evidence="9 10" key="1">
    <citation type="submission" date="2018-08" db="EMBL/GenBank/DDBJ databases">
        <title>A genome reference for cultivated species of the human gut microbiota.</title>
        <authorList>
            <person name="Zou Y."/>
            <person name="Xue W."/>
            <person name="Luo G."/>
        </authorList>
    </citation>
    <scope>NUCLEOTIDE SEQUENCE [LARGE SCALE GENOMIC DNA]</scope>
    <source>
        <strain evidence="9 10">AM28-39</strain>
    </source>
</reference>
<feature type="transmembrane region" description="Helical" evidence="8">
    <location>
        <begin position="50"/>
        <end position="75"/>
    </location>
</feature>
<feature type="transmembrane region" description="Helical" evidence="8">
    <location>
        <begin position="535"/>
        <end position="554"/>
    </location>
</feature>
<evidence type="ECO:0000256" key="2">
    <source>
        <dbReference type="ARBA" id="ARBA00010100"/>
    </source>
</evidence>
<accession>A0A3E2XKM1</accession>
<feature type="transmembrane region" description="Helical" evidence="8">
    <location>
        <begin position="440"/>
        <end position="463"/>
    </location>
</feature>
<comment type="subcellular location">
    <subcellularLocation>
        <location evidence="1 8">Cell membrane</location>
        <topology evidence="1 8">Multi-pass membrane protein</topology>
    </subcellularLocation>
</comment>
<comment type="caution">
    <text evidence="9">The sequence shown here is derived from an EMBL/GenBank/DDBJ whole genome shotgun (WGS) entry which is preliminary data.</text>
</comment>
<gene>
    <name evidence="9" type="ORF">DW747_09990</name>
</gene>
<feature type="transmembrane region" description="Helical" evidence="8">
    <location>
        <begin position="402"/>
        <end position="420"/>
    </location>
</feature>
<dbReference type="GO" id="GO:0015129">
    <property type="term" value="F:lactate transmembrane transporter activity"/>
    <property type="evidence" value="ECO:0007669"/>
    <property type="project" value="UniProtKB-UniRule"/>
</dbReference>
<feature type="transmembrane region" description="Helical" evidence="8">
    <location>
        <begin position="251"/>
        <end position="268"/>
    </location>
</feature>
<dbReference type="EMBL" id="QVFD01000009">
    <property type="protein sequence ID" value="RGC46220.1"/>
    <property type="molecule type" value="Genomic_DNA"/>
</dbReference>
<comment type="similarity">
    <text evidence="2 8">Belongs to the lactate permease family.</text>
</comment>
<feature type="transmembrane region" description="Helical" evidence="8">
    <location>
        <begin position="191"/>
        <end position="213"/>
    </location>
</feature>
<organism evidence="9 10">
    <name type="scientific">Coprococcus catus</name>
    <dbReference type="NCBI Taxonomy" id="116085"/>
    <lineage>
        <taxon>Bacteria</taxon>
        <taxon>Bacillati</taxon>
        <taxon>Bacillota</taxon>
        <taxon>Clostridia</taxon>
        <taxon>Lachnospirales</taxon>
        <taxon>Lachnospiraceae</taxon>
        <taxon>Coprococcus</taxon>
    </lineage>
</organism>
<dbReference type="OrthoDB" id="9761056at2"/>
<sequence length="560" mass="59576">MYAAIAFIPIVFTVIVMAGFNWPAKRALPAAWLITAILSYVIWKMQILDVAAYTISGFLSAIDTLAVIFGAILIMNTLKQSGAMGVINRGFTTITDEPRIQLIIIGFMFGAFIEGAAGYGTPAALAAPLLISLGFPPLCAAMVALVLNSVPVNFGAVGLPTNTALNLIDPSLIEMGADTGLFRLQLAKWVAIPNAIVCPVIIFVAMAMMCKIYGKEKSIRPAIECIPFILFSAIVFDIPYILLAVIMGPDLPSLLAAIIGLGATIIAAKKGFLMPKKKFEFPEPSEWESHWRSAVVETESDNESAGKKMSTVMAWLPYGIIAVILVLTRLPQTGLMNILNVAEAPFAIIIRNILGQQGVDWVFKWAWSPGIIPFTLVAFLIIPLHRMRAEQVKAAWKETGQMVSGAAIALMFGIAMVQLFRFSFVNSSGLDSMLLEMAEGLAALAGKAYIVVAPLIGVVGAFISGSATVSTTLFASLQFETATILVLPQLMIVAMQIAGGAMGNMVCVNNIVAACTTCGTSGAEGRLIRSNVLPMLIYCGLIVCILGGAILLGVNPVPLN</sequence>
<keyword evidence="7 8" id="KW-0472">Membrane</keyword>
<evidence type="ECO:0000256" key="1">
    <source>
        <dbReference type="ARBA" id="ARBA00004651"/>
    </source>
</evidence>
<evidence type="ECO:0000313" key="9">
    <source>
        <dbReference type="EMBL" id="RGC46220.1"/>
    </source>
</evidence>
<keyword evidence="10" id="KW-1185">Reference proteome</keyword>
<dbReference type="GO" id="GO:0015295">
    <property type="term" value="F:solute:proton symporter activity"/>
    <property type="evidence" value="ECO:0007669"/>
    <property type="project" value="TreeGrafter"/>
</dbReference>
<feature type="transmembrane region" description="Helical" evidence="8">
    <location>
        <begin position="28"/>
        <end position="43"/>
    </location>
</feature>
<dbReference type="Pfam" id="PF02652">
    <property type="entry name" value="Lactate_perm"/>
    <property type="match status" value="1"/>
</dbReference>
<feature type="transmembrane region" description="Helical" evidence="8">
    <location>
        <begin position="225"/>
        <end position="245"/>
    </location>
</feature>
<dbReference type="AlphaFoldDB" id="A0A3E2XKM1"/>
<name>A0A3E2XKM1_9FIRM</name>
<keyword evidence="6 8" id="KW-1133">Transmembrane helix</keyword>
<dbReference type="PANTHER" id="PTHR30003">
    <property type="entry name" value="L-LACTATE PERMEASE"/>
    <property type="match status" value="1"/>
</dbReference>
<keyword evidence="5 8" id="KW-0812">Transmembrane</keyword>
<dbReference type="InterPro" id="IPR003804">
    <property type="entry name" value="Lactate_perm"/>
</dbReference>
<comment type="function">
    <text evidence="8">Uptake of L-lactate across the membrane. Can also transport D-lactate and glycolate.</text>
</comment>
<keyword evidence="4 8" id="KW-1003">Cell membrane</keyword>
<feature type="transmembrane region" description="Helical" evidence="8">
    <location>
        <begin position="365"/>
        <end position="382"/>
    </location>
</feature>
<feature type="transmembrane region" description="Helical" evidence="8">
    <location>
        <begin position="126"/>
        <end position="147"/>
    </location>
</feature>
<dbReference type="Proteomes" id="UP000261231">
    <property type="component" value="Unassembled WGS sequence"/>
</dbReference>
<evidence type="ECO:0000256" key="7">
    <source>
        <dbReference type="ARBA" id="ARBA00023136"/>
    </source>
</evidence>
<evidence type="ECO:0000313" key="10">
    <source>
        <dbReference type="Proteomes" id="UP000261231"/>
    </source>
</evidence>
<evidence type="ECO:0000256" key="8">
    <source>
        <dbReference type="RuleBase" id="RU365092"/>
    </source>
</evidence>
<feature type="transmembrane region" description="Helical" evidence="8">
    <location>
        <begin position="312"/>
        <end position="330"/>
    </location>
</feature>
<protein>
    <recommendedName>
        <fullName evidence="8">L-lactate permease</fullName>
    </recommendedName>
</protein>
<evidence type="ECO:0000256" key="4">
    <source>
        <dbReference type="ARBA" id="ARBA00022475"/>
    </source>
</evidence>
<evidence type="ECO:0000256" key="5">
    <source>
        <dbReference type="ARBA" id="ARBA00022692"/>
    </source>
</evidence>
<dbReference type="NCBIfam" id="TIGR00795">
    <property type="entry name" value="lctP"/>
    <property type="match status" value="1"/>
</dbReference>
<dbReference type="GO" id="GO:0005886">
    <property type="term" value="C:plasma membrane"/>
    <property type="evidence" value="ECO:0007669"/>
    <property type="project" value="UniProtKB-SubCell"/>
</dbReference>
<proteinExistence type="inferred from homology"/>
<feature type="transmembrane region" description="Helical" evidence="8">
    <location>
        <begin position="100"/>
        <end position="119"/>
    </location>
</feature>
<evidence type="ECO:0000256" key="6">
    <source>
        <dbReference type="ARBA" id="ARBA00022989"/>
    </source>
</evidence>
<keyword evidence="3 8" id="KW-0813">Transport</keyword>
<dbReference type="RefSeq" id="WP_117540345.1">
    <property type="nucleotide sequence ID" value="NZ_JAQCWV010000007.1"/>
</dbReference>
<evidence type="ECO:0000256" key="3">
    <source>
        <dbReference type="ARBA" id="ARBA00022448"/>
    </source>
</evidence>